<dbReference type="NCBIfam" id="NF002815">
    <property type="entry name" value="PRK02967.1"/>
    <property type="match status" value="1"/>
</dbReference>
<comment type="function">
    <text evidence="8">Transcriptional regulator.</text>
</comment>
<organism evidence="11 12">
    <name type="scientific">Palleronia aestuarii</name>
    <dbReference type="NCBI Taxonomy" id="568105"/>
    <lineage>
        <taxon>Bacteria</taxon>
        <taxon>Pseudomonadati</taxon>
        <taxon>Pseudomonadota</taxon>
        <taxon>Alphaproteobacteria</taxon>
        <taxon>Rhodobacterales</taxon>
        <taxon>Roseobacteraceae</taxon>
        <taxon>Palleronia</taxon>
    </lineage>
</organism>
<evidence type="ECO:0000256" key="5">
    <source>
        <dbReference type="ARBA" id="ARBA00023015"/>
    </source>
</evidence>
<keyword evidence="3" id="KW-0533">Nickel</keyword>
<dbReference type="Pfam" id="PF01402">
    <property type="entry name" value="RHH_1"/>
    <property type="match status" value="1"/>
</dbReference>
<dbReference type="RefSeq" id="WP_111538156.1">
    <property type="nucleotide sequence ID" value="NZ_QKZL01000016.1"/>
</dbReference>
<dbReference type="CDD" id="cd22231">
    <property type="entry name" value="RHH_NikR_HicB-like"/>
    <property type="match status" value="1"/>
</dbReference>
<evidence type="ECO:0000256" key="1">
    <source>
        <dbReference type="ARBA" id="ARBA00001967"/>
    </source>
</evidence>
<dbReference type="GO" id="GO:0010045">
    <property type="term" value="P:response to nickel cation"/>
    <property type="evidence" value="ECO:0007669"/>
    <property type="project" value="InterPro"/>
</dbReference>
<dbReference type="InterPro" id="IPR002145">
    <property type="entry name" value="CopG"/>
</dbReference>
<dbReference type="Pfam" id="PF08753">
    <property type="entry name" value="NikR_C"/>
    <property type="match status" value="1"/>
</dbReference>
<evidence type="ECO:0000313" key="12">
    <source>
        <dbReference type="Proteomes" id="UP000248916"/>
    </source>
</evidence>
<dbReference type="GO" id="GO:0003700">
    <property type="term" value="F:DNA-binding transcription factor activity"/>
    <property type="evidence" value="ECO:0007669"/>
    <property type="project" value="UniProtKB-UniRule"/>
</dbReference>
<reference evidence="11 12" key="1">
    <citation type="submission" date="2018-06" db="EMBL/GenBank/DDBJ databases">
        <title>Genomic Encyclopedia of Archaeal and Bacterial Type Strains, Phase II (KMG-II): from individual species to whole genera.</title>
        <authorList>
            <person name="Goeker M."/>
        </authorList>
    </citation>
    <scope>NUCLEOTIDE SEQUENCE [LARGE SCALE GENOMIC DNA]</scope>
    <source>
        <strain evidence="11 12">DSM 22009</strain>
    </source>
</reference>
<evidence type="ECO:0000256" key="8">
    <source>
        <dbReference type="HAMAP-Rule" id="MF_00476"/>
    </source>
</evidence>
<dbReference type="Proteomes" id="UP000248916">
    <property type="component" value="Unassembled WGS sequence"/>
</dbReference>
<dbReference type="OrthoDB" id="9806294at2"/>
<comment type="cofactor">
    <cofactor evidence="1">
        <name>Ni(2+)</name>
        <dbReference type="ChEBI" id="CHEBI:49786"/>
    </cofactor>
</comment>
<evidence type="ECO:0000256" key="3">
    <source>
        <dbReference type="ARBA" id="ARBA00022596"/>
    </source>
</evidence>
<evidence type="ECO:0000256" key="4">
    <source>
        <dbReference type="ARBA" id="ARBA00022723"/>
    </source>
</evidence>
<dbReference type="Gene3D" id="3.30.70.1150">
    <property type="entry name" value="ACT-like. Chain A, domain 2"/>
    <property type="match status" value="1"/>
</dbReference>
<keyword evidence="7 8" id="KW-0804">Transcription</keyword>
<protein>
    <recommendedName>
        <fullName evidence="8">Putative nickel-responsive regulator</fullName>
    </recommendedName>
</protein>
<dbReference type="GO" id="GO:0016151">
    <property type="term" value="F:nickel cation binding"/>
    <property type="evidence" value="ECO:0007669"/>
    <property type="project" value="UniProtKB-UniRule"/>
</dbReference>
<dbReference type="InterPro" id="IPR010985">
    <property type="entry name" value="Ribbon_hlx_hlx"/>
</dbReference>
<evidence type="ECO:0000259" key="10">
    <source>
        <dbReference type="Pfam" id="PF08753"/>
    </source>
</evidence>
<keyword evidence="5 8" id="KW-0805">Transcription regulation</keyword>
<accession>A0A2W7N212</accession>
<dbReference type="InterPro" id="IPR027271">
    <property type="entry name" value="Acetolactate_synth/TF_NikR_C"/>
</dbReference>
<feature type="domain" description="Ribbon-helix-helix protein CopG" evidence="9">
    <location>
        <begin position="3"/>
        <end position="42"/>
    </location>
</feature>
<gene>
    <name evidence="11" type="ORF">LX81_03067</name>
</gene>
<dbReference type="InterPro" id="IPR014864">
    <property type="entry name" value="TF_NikR_Ni-bd_C"/>
</dbReference>
<name>A0A2W7N212_9RHOB</name>
<dbReference type="InterPro" id="IPR045865">
    <property type="entry name" value="ACT-like_dom_sf"/>
</dbReference>
<feature type="domain" description="Transcription factor NikR nickel binding C-terminal" evidence="10">
    <location>
        <begin position="51"/>
        <end position="127"/>
    </location>
</feature>
<dbReference type="EMBL" id="QKZL01000016">
    <property type="protein sequence ID" value="PZX13733.1"/>
    <property type="molecule type" value="Genomic_DNA"/>
</dbReference>
<comment type="caution">
    <text evidence="8">Lacks conserved residue(s) required for the propagation of feature annotation.</text>
</comment>
<keyword evidence="12" id="KW-1185">Reference proteome</keyword>
<evidence type="ECO:0000313" key="11">
    <source>
        <dbReference type="EMBL" id="PZX13733.1"/>
    </source>
</evidence>
<dbReference type="SUPFAM" id="SSF55021">
    <property type="entry name" value="ACT-like"/>
    <property type="match status" value="1"/>
</dbReference>
<evidence type="ECO:0000256" key="7">
    <source>
        <dbReference type="ARBA" id="ARBA00023163"/>
    </source>
</evidence>
<dbReference type="InterPro" id="IPR013321">
    <property type="entry name" value="Arc_rbn_hlx_hlx"/>
</dbReference>
<dbReference type="InterPro" id="IPR050192">
    <property type="entry name" value="CopG/NikR_regulator"/>
</dbReference>
<dbReference type="PANTHER" id="PTHR34719">
    <property type="entry name" value="NICKEL-RESPONSIVE REGULATOR"/>
    <property type="match status" value="1"/>
</dbReference>
<evidence type="ECO:0000256" key="2">
    <source>
        <dbReference type="ARBA" id="ARBA00008478"/>
    </source>
</evidence>
<dbReference type="SUPFAM" id="SSF47598">
    <property type="entry name" value="Ribbon-helix-helix"/>
    <property type="match status" value="1"/>
</dbReference>
<evidence type="ECO:0000256" key="6">
    <source>
        <dbReference type="ARBA" id="ARBA00023125"/>
    </source>
</evidence>
<evidence type="ECO:0000259" key="9">
    <source>
        <dbReference type="Pfam" id="PF01402"/>
    </source>
</evidence>
<comment type="similarity">
    <text evidence="2 8">Belongs to the transcriptional regulatory CopG/NikR family.</text>
</comment>
<dbReference type="GO" id="GO:0003677">
    <property type="term" value="F:DNA binding"/>
    <property type="evidence" value="ECO:0007669"/>
    <property type="project" value="UniProtKB-KW"/>
</dbReference>
<dbReference type="Gene3D" id="1.10.1220.10">
    <property type="entry name" value="Met repressor-like"/>
    <property type="match status" value="1"/>
</dbReference>
<dbReference type="HAMAP" id="MF_00476">
    <property type="entry name" value="NikR"/>
    <property type="match status" value="1"/>
</dbReference>
<dbReference type="AlphaFoldDB" id="A0A2W7N212"/>
<proteinExistence type="inferred from homology"/>
<keyword evidence="6 8" id="KW-0238">DNA-binding</keyword>
<dbReference type="InterPro" id="IPR022988">
    <property type="entry name" value="Ni_resp_reg_NikR"/>
</dbReference>
<sequence length="154" mass="16961">MPRITVSIEDHLLAELDAYMDRSGATNRSEAVRELIRRSLGRDAPDDAECIGVLSYALELSTRDLSRRVPQNRHARHDQAVATISVPIDHDVAVEVTVMRGALGGVEDFANGLFSERGVRHGRLALIPVETTRDVHSHGGAPHAHAHYKIRDGF</sequence>
<keyword evidence="4" id="KW-0479">Metal-binding</keyword>
<comment type="caution">
    <text evidence="11">The sequence shown here is derived from an EMBL/GenBank/DDBJ whole genome shotgun (WGS) entry which is preliminary data.</text>
</comment>
<dbReference type="PANTHER" id="PTHR34719:SF2">
    <property type="entry name" value="NICKEL-RESPONSIVE REGULATOR"/>
    <property type="match status" value="1"/>
</dbReference>